<dbReference type="AlphaFoldDB" id="A0A7H2BD88"/>
<dbReference type="GeneID" id="96624686"/>
<keyword evidence="3" id="KW-1185">Reference proteome</keyword>
<dbReference type="Proteomes" id="UP000516404">
    <property type="component" value="Chromosome"/>
</dbReference>
<evidence type="ECO:0000313" key="2">
    <source>
        <dbReference type="EMBL" id="QNV37634.1"/>
    </source>
</evidence>
<keyword evidence="1" id="KW-0812">Transmembrane</keyword>
<dbReference type="RefSeq" id="WP_190724482.1">
    <property type="nucleotide sequence ID" value="NZ_CP061539.1"/>
</dbReference>
<dbReference type="EMBL" id="CP061539">
    <property type="protein sequence ID" value="QNV37634.1"/>
    <property type="molecule type" value="Genomic_DNA"/>
</dbReference>
<sequence length="290" mass="32651">MSTQRFSPRRALYICVLAFIGILAIAGVFLIAPPTQYSAPSTDEFNQQYDAAQRPEAQDFPEGSYKEFTKDNTKNVAADDTEASPLHGEYMFGVRRDDAYRDLAWAELIFTPSEAGSGYFAHSRAETLKDNGEFDSIVGKEFDLEWDEAGKEYRTSFWMPHVFEEHNDIFQIELPEGSQWKIRVHPPEHAPTVTGDFASDSQLQAFYYDPEKSGSRITHHTQRIDNGSTYDSGAYTHLNPVDELSGTELFDVLAGDKSEDTHSYSIKGDNPPIPVQVSARNARWIFSPKG</sequence>
<evidence type="ECO:0000256" key="1">
    <source>
        <dbReference type="SAM" id="Phobius"/>
    </source>
</evidence>
<keyword evidence="1" id="KW-1133">Transmembrane helix</keyword>
<feature type="transmembrane region" description="Helical" evidence="1">
    <location>
        <begin position="12"/>
        <end position="32"/>
    </location>
</feature>
<protein>
    <submittedName>
        <fullName evidence="2">Uncharacterized protein</fullName>
    </submittedName>
</protein>
<proteinExistence type="predicted"/>
<reference evidence="2 3" key="1">
    <citation type="submission" date="2020-09" db="EMBL/GenBank/DDBJ databases">
        <title>Investigation of environmental microbes.</title>
        <authorList>
            <person name="Ou Y."/>
            <person name="Kang Q."/>
        </authorList>
    </citation>
    <scope>NUCLEOTIDE SEQUENCE [LARGE SCALE GENOMIC DNA]</scope>
    <source>
        <strain evidence="2 3">KJZ-14</strain>
    </source>
</reference>
<keyword evidence="1" id="KW-0472">Membrane</keyword>
<gene>
    <name evidence="2" type="ORF">IDM49_10595</name>
</gene>
<dbReference type="KEGG" id="rter:IDM49_10595"/>
<accession>A0A7H2BD88</accession>
<organism evidence="2 3">
    <name type="scientific">Rothia terrae</name>
    <dbReference type="NCBI Taxonomy" id="396015"/>
    <lineage>
        <taxon>Bacteria</taxon>
        <taxon>Bacillati</taxon>
        <taxon>Actinomycetota</taxon>
        <taxon>Actinomycetes</taxon>
        <taxon>Micrococcales</taxon>
        <taxon>Micrococcaceae</taxon>
        <taxon>Rothia</taxon>
    </lineage>
</organism>
<evidence type="ECO:0000313" key="3">
    <source>
        <dbReference type="Proteomes" id="UP000516404"/>
    </source>
</evidence>
<name>A0A7H2BD88_9MICC</name>